<evidence type="ECO:0000256" key="10">
    <source>
        <dbReference type="RuleBase" id="RU368123"/>
    </source>
</evidence>
<evidence type="ECO:0000256" key="5">
    <source>
        <dbReference type="ARBA" id="ARBA00022792"/>
    </source>
</evidence>
<dbReference type="EMBL" id="JAZHXJ010000062">
    <property type="protein sequence ID" value="KAL1877600.1"/>
    <property type="molecule type" value="Genomic_DNA"/>
</dbReference>
<keyword evidence="5 10" id="KW-0999">Mitochondrion inner membrane</keyword>
<feature type="transmembrane region" description="Helical" evidence="10">
    <location>
        <begin position="58"/>
        <end position="79"/>
    </location>
</feature>
<evidence type="ECO:0000256" key="6">
    <source>
        <dbReference type="ARBA" id="ARBA00022946"/>
    </source>
</evidence>
<evidence type="ECO:0000256" key="9">
    <source>
        <dbReference type="ARBA" id="ARBA00023136"/>
    </source>
</evidence>
<dbReference type="Proteomes" id="UP001586593">
    <property type="component" value="Unassembled WGS sequence"/>
</dbReference>
<evidence type="ECO:0000313" key="11">
    <source>
        <dbReference type="EMBL" id="KAL1877600.1"/>
    </source>
</evidence>
<dbReference type="PANTHER" id="PTHR13313">
    <property type="entry name" value="CYTOCHROME C OXIDASE SUBUNIT VIIC"/>
    <property type="match status" value="1"/>
</dbReference>
<organism evidence="11 12">
    <name type="scientific">Phialemonium thermophilum</name>
    <dbReference type="NCBI Taxonomy" id="223376"/>
    <lineage>
        <taxon>Eukaryota</taxon>
        <taxon>Fungi</taxon>
        <taxon>Dikarya</taxon>
        <taxon>Ascomycota</taxon>
        <taxon>Pezizomycotina</taxon>
        <taxon>Sordariomycetes</taxon>
        <taxon>Sordariomycetidae</taxon>
        <taxon>Cephalothecales</taxon>
        <taxon>Cephalothecaceae</taxon>
        <taxon>Phialemonium</taxon>
    </lineage>
</organism>
<evidence type="ECO:0000313" key="12">
    <source>
        <dbReference type="Proteomes" id="UP001586593"/>
    </source>
</evidence>
<dbReference type="SUPFAM" id="SSF81427">
    <property type="entry name" value="Mitochondrial cytochrome c oxidase subunit VIIc (aka VIIIa)"/>
    <property type="match status" value="1"/>
</dbReference>
<dbReference type="PANTHER" id="PTHR13313:SF0">
    <property type="entry name" value="CYTOCHROME C OXIDASE SUBUNIT 7C, MITOCHONDRIAL"/>
    <property type="match status" value="1"/>
</dbReference>
<keyword evidence="12" id="KW-1185">Reference proteome</keyword>
<comment type="function">
    <text evidence="10">Component of the cytochrome c oxidase, the last enzyme in the mitochondrial electron transport chain which drives oxidative phosphorylation. The respiratory chain contains 3 multisubunit complexes succinate dehydrogenase (complex II, CII), ubiquinol-cytochrome c oxidoreductase (cytochrome b-c1 complex, complex III, CIII) and cytochrome c oxidase (complex IV, CIV), that cooperate to transfer electrons derived from NADH and succinate to molecular oxygen, creating an electrochemical gradient over the inner membrane that drives transmembrane transport and the ATP synthase. Cytochrome c oxidase is the component of the respiratory chain that catalyzes the reduction of oxygen to water. Electrons originating from reduced cytochrome c in the intermembrane space (IMS) are transferred via the dinuclear copper A center (CU(A)) of subunit 2 and heme A of subunit 1 to the active site in subunit 1, a binuclear center (BNC) formed by heme A3 and copper B (CU(B)). The BNC reduces molecular oxygen to 2 water molecules using 4 electrons from cytochrome c in the IMS and 4 protons from the mitochondrial matrix.</text>
</comment>
<evidence type="ECO:0000256" key="1">
    <source>
        <dbReference type="ARBA" id="ARBA00004434"/>
    </source>
</evidence>
<dbReference type="InterPro" id="IPR004202">
    <property type="entry name" value="COX7C/Cox8"/>
</dbReference>
<gene>
    <name evidence="11" type="ORF">VTK73DRAFT_8509</name>
</gene>
<evidence type="ECO:0000256" key="4">
    <source>
        <dbReference type="ARBA" id="ARBA00022692"/>
    </source>
</evidence>
<keyword evidence="6 10" id="KW-0809">Transit peptide</keyword>
<name>A0ABR3XNN1_9PEZI</name>
<accession>A0ABR3XNN1</accession>
<keyword evidence="4 10" id="KW-0812">Transmembrane</keyword>
<sequence>MLSRNALSRVAARVPSPTTAVARRGFQTTRAQLSSPYHYPEGPYSNLPFNTKTKYFGLRFWTFCTVGFFAPFGIAVWQVKKPKA</sequence>
<evidence type="ECO:0000256" key="3">
    <source>
        <dbReference type="ARBA" id="ARBA00010514"/>
    </source>
</evidence>
<protein>
    <recommendedName>
        <fullName evidence="10">Cytochrome c oxidase subunit 8, mitochondrial</fullName>
    </recommendedName>
    <alternativeName>
        <fullName evidence="10">Cytochrome c oxidase polypeptide VIII</fullName>
    </alternativeName>
</protein>
<evidence type="ECO:0000256" key="8">
    <source>
        <dbReference type="ARBA" id="ARBA00023128"/>
    </source>
</evidence>
<proteinExistence type="inferred from homology"/>
<comment type="pathway">
    <text evidence="2 10">Energy metabolism; oxidative phosphorylation.</text>
</comment>
<comment type="subunit">
    <text evidence="10">Component of the cytochrome c oxidase (complex IV, CIV), a multisubunit enzyme composed of a catalytic core of 3 subunits and several supernumerary subunits. The complex exists as a monomer or a dimer and forms supercomplexes (SCs) in the inner mitochondrial membrane with ubiquinol-cytochrome c oxidoreductase (cytochrome b-c1 complex, complex III, CIII).</text>
</comment>
<dbReference type="Gene3D" id="4.10.49.10">
    <property type="entry name" value="Cytochrome c oxidase subunit VIIc"/>
    <property type="match status" value="1"/>
</dbReference>
<comment type="subcellular location">
    <subcellularLocation>
        <location evidence="1 10">Mitochondrion inner membrane</location>
        <topology evidence="1 10">Single-pass membrane protein</topology>
    </subcellularLocation>
</comment>
<keyword evidence="8 10" id="KW-0496">Mitochondrion</keyword>
<keyword evidence="7 10" id="KW-1133">Transmembrane helix</keyword>
<reference evidence="11 12" key="1">
    <citation type="journal article" date="2024" name="Commun. Biol.">
        <title>Comparative genomic analysis of thermophilic fungi reveals convergent evolutionary adaptations and gene losses.</title>
        <authorList>
            <person name="Steindorff A.S."/>
            <person name="Aguilar-Pontes M.V."/>
            <person name="Robinson A.J."/>
            <person name="Andreopoulos B."/>
            <person name="LaButti K."/>
            <person name="Kuo A."/>
            <person name="Mondo S."/>
            <person name="Riley R."/>
            <person name="Otillar R."/>
            <person name="Haridas S."/>
            <person name="Lipzen A."/>
            <person name="Grimwood J."/>
            <person name="Schmutz J."/>
            <person name="Clum A."/>
            <person name="Reid I.D."/>
            <person name="Moisan M.C."/>
            <person name="Butler G."/>
            <person name="Nguyen T.T.M."/>
            <person name="Dewar K."/>
            <person name="Conant G."/>
            <person name="Drula E."/>
            <person name="Henrissat B."/>
            <person name="Hansel C."/>
            <person name="Singer S."/>
            <person name="Hutchinson M.I."/>
            <person name="de Vries R.P."/>
            <person name="Natvig D.O."/>
            <person name="Powell A.J."/>
            <person name="Tsang A."/>
            <person name="Grigoriev I.V."/>
        </authorList>
    </citation>
    <scope>NUCLEOTIDE SEQUENCE [LARGE SCALE GENOMIC DNA]</scope>
    <source>
        <strain evidence="11 12">ATCC 24622</strain>
    </source>
</reference>
<dbReference type="Pfam" id="PF02935">
    <property type="entry name" value="COX7C"/>
    <property type="match status" value="1"/>
</dbReference>
<dbReference type="InterPro" id="IPR036636">
    <property type="entry name" value="COX7C/Cox8_sf"/>
</dbReference>
<evidence type="ECO:0000256" key="7">
    <source>
        <dbReference type="ARBA" id="ARBA00022989"/>
    </source>
</evidence>
<comment type="similarity">
    <text evidence="3 10">Belongs to the cytochrome c oxidase VIIc family.</text>
</comment>
<evidence type="ECO:0000256" key="2">
    <source>
        <dbReference type="ARBA" id="ARBA00004673"/>
    </source>
</evidence>
<keyword evidence="9 10" id="KW-0472">Membrane</keyword>
<comment type="caution">
    <text evidence="11">The sequence shown here is derived from an EMBL/GenBank/DDBJ whole genome shotgun (WGS) entry which is preliminary data.</text>
</comment>